<gene>
    <name evidence="2" type="ORF">PGTUg99_032644</name>
</gene>
<organism evidence="2 3">
    <name type="scientific">Puccinia graminis f. sp. tritici</name>
    <dbReference type="NCBI Taxonomy" id="56615"/>
    <lineage>
        <taxon>Eukaryota</taxon>
        <taxon>Fungi</taxon>
        <taxon>Dikarya</taxon>
        <taxon>Basidiomycota</taxon>
        <taxon>Pucciniomycotina</taxon>
        <taxon>Pucciniomycetes</taxon>
        <taxon>Pucciniales</taxon>
        <taxon>Pucciniaceae</taxon>
        <taxon>Puccinia</taxon>
    </lineage>
</organism>
<proteinExistence type="predicted"/>
<accession>A0A5B0PRR9</accession>
<feature type="compositionally biased region" description="Polar residues" evidence="1">
    <location>
        <begin position="172"/>
        <end position="187"/>
    </location>
</feature>
<reference evidence="2 3" key="1">
    <citation type="submission" date="2019-05" db="EMBL/GenBank/DDBJ databases">
        <title>Emergence of the Ug99 lineage of the wheat stem rust pathogen through somatic hybridization.</title>
        <authorList>
            <person name="Li F."/>
            <person name="Upadhyaya N.M."/>
            <person name="Sperschneider J."/>
            <person name="Matny O."/>
            <person name="Nguyen-Phuc H."/>
            <person name="Mago R."/>
            <person name="Raley C."/>
            <person name="Miller M.E."/>
            <person name="Silverstein K.A.T."/>
            <person name="Henningsen E."/>
            <person name="Hirsch C.D."/>
            <person name="Visser B."/>
            <person name="Pretorius Z.A."/>
            <person name="Steffenson B.J."/>
            <person name="Schwessinger B."/>
            <person name="Dodds P.N."/>
            <person name="Figueroa M."/>
        </authorList>
    </citation>
    <scope>NUCLEOTIDE SEQUENCE [LARGE SCALE GENOMIC DNA]</scope>
    <source>
        <strain evidence="2 3">Ug99</strain>
    </source>
</reference>
<name>A0A5B0PRR9_PUCGR</name>
<feature type="compositionally biased region" description="Pro residues" evidence="1">
    <location>
        <begin position="52"/>
        <end position="66"/>
    </location>
</feature>
<evidence type="ECO:0000256" key="1">
    <source>
        <dbReference type="SAM" id="MobiDB-lite"/>
    </source>
</evidence>
<feature type="compositionally biased region" description="Polar residues" evidence="1">
    <location>
        <begin position="120"/>
        <end position="137"/>
    </location>
</feature>
<feature type="region of interest" description="Disordered" evidence="1">
    <location>
        <begin position="47"/>
        <end position="187"/>
    </location>
</feature>
<comment type="caution">
    <text evidence="2">The sequence shown here is derived from an EMBL/GenBank/DDBJ whole genome shotgun (WGS) entry which is preliminary data.</text>
</comment>
<evidence type="ECO:0000313" key="2">
    <source>
        <dbReference type="EMBL" id="KAA1102699.1"/>
    </source>
</evidence>
<protein>
    <submittedName>
        <fullName evidence="2">Uncharacterized protein</fullName>
    </submittedName>
</protein>
<feature type="compositionally biased region" description="Basic and acidic residues" evidence="1">
    <location>
        <begin position="140"/>
        <end position="152"/>
    </location>
</feature>
<dbReference type="Proteomes" id="UP000325313">
    <property type="component" value="Unassembled WGS sequence"/>
</dbReference>
<dbReference type="AlphaFoldDB" id="A0A5B0PRR9"/>
<sequence length="187" mass="19919">MKERNKRVEYIFPSHPITLKLSFFSITDPSLTSFPNPKIFASINASLNLPPRTHPPEPSLSPPPPSASSGSSNSSSSSLPPSSPKRSSGNLGVPGSHHIHSSLIPFAKGWSPSPRKITATHGSQSQASNGQIDNLPTKSMDPEPKSINDNKKYGSVSDKQPERSQLVECTSPAGSSEVDSMSPPHSE</sequence>
<evidence type="ECO:0000313" key="3">
    <source>
        <dbReference type="Proteomes" id="UP000325313"/>
    </source>
</evidence>
<dbReference type="EMBL" id="VDEP01000337">
    <property type="protein sequence ID" value="KAA1102699.1"/>
    <property type="molecule type" value="Genomic_DNA"/>
</dbReference>
<feature type="compositionally biased region" description="Low complexity" evidence="1">
    <location>
        <begin position="67"/>
        <end position="88"/>
    </location>
</feature>